<dbReference type="Proteomes" id="UP001164746">
    <property type="component" value="Chromosome 17"/>
</dbReference>
<evidence type="ECO:0000313" key="3">
    <source>
        <dbReference type="Proteomes" id="UP001164746"/>
    </source>
</evidence>
<sequence length="115" mass="13344">MGEELDDMIDDIEFLMTMVKECNEKLSAIALRPNPLSMTDHIDLMIENEKLLKKDKFIGRIKTLNEFRKKALIMSDATKITKEAQTAMRKARVKKKRDTPGVMKRIGTWFKQIVS</sequence>
<accession>A0ABY7GC63</accession>
<proteinExistence type="predicted"/>
<keyword evidence="3" id="KW-1185">Reference proteome</keyword>
<evidence type="ECO:0000313" key="2">
    <source>
        <dbReference type="EMBL" id="WAR30924.1"/>
    </source>
</evidence>
<evidence type="ECO:0000313" key="1">
    <source>
        <dbReference type="EMBL" id="WAR30920.1"/>
    </source>
</evidence>
<name>A0ABY7GC63_MYAAR</name>
<protein>
    <submittedName>
        <fullName evidence="2">Uncharacterized protein</fullName>
    </submittedName>
</protein>
<dbReference type="EMBL" id="CP111028">
    <property type="protein sequence ID" value="WAR30920.1"/>
    <property type="molecule type" value="Genomic_DNA"/>
</dbReference>
<dbReference type="EMBL" id="CP111028">
    <property type="protein sequence ID" value="WAR30924.1"/>
    <property type="molecule type" value="Genomic_DNA"/>
</dbReference>
<gene>
    <name evidence="1" type="ORF">MAR_033462</name>
    <name evidence="2" type="ORF">MAR_033466</name>
</gene>
<reference evidence="2" key="1">
    <citation type="submission" date="2022-11" db="EMBL/GenBank/DDBJ databases">
        <title>Centuries of genome instability and evolution in soft-shell clam transmissible cancer (bioRxiv).</title>
        <authorList>
            <person name="Hart S.F.M."/>
            <person name="Yonemitsu M.A."/>
            <person name="Giersch R.M."/>
            <person name="Beal B.F."/>
            <person name="Arriagada G."/>
            <person name="Davis B.W."/>
            <person name="Ostrander E.A."/>
            <person name="Goff S.P."/>
            <person name="Metzger M.J."/>
        </authorList>
    </citation>
    <scope>NUCLEOTIDE SEQUENCE</scope>
    <source>
        <strain evidence="2">MELC-2E11</strain>
        <tissue evidence="2">Siphon/mantle</tissue>
    </source>
</reference>
<organism evidence="2 3">
    <name type="scientific">Mya arenaria</name>
    <name type="common">Soft-shell clam</name>
    <dbReference type="NCBI Taxonomy" id="6604"/>
    <lineage>
        <taxon>Eukaryota</taxon>
        <taxon>Metazoa</taxon>
        <taxon>Spiralia</taxon>
        <taxon>Lophotrochozoa</taxon>
        <taxon>Mollusca</taxon>
        <taxon>Bivalvia</taxon>
        <taxon>Autobranchia</taxon>
        <taxon>Heteroconchia</taxon>
        <taxon>Euheterodonta</taxon>
        <taxon>Imparidentia</taxon>
        <taxon>Neoheterodontei</taxon>
        <taxon>Myida</taxon>
        <taxon>Myoidea</taxon>
        <taxon>Myidae</taxon>
        <taxon>Mya</taxon>
    </lineage>
</organism>